<dbReference type="Gene3D" id="3.30.420.10">
    <property type="entry name" value="Ribonuclease H-like superfamily/Ribonuclease H"/>
    <property type="match status" value="1"/>
</dbReference>
<dbReference type="FunFam" id="3.30.420.10:FF:000045">
    <property type="entry name" value="3'-5' exonuclease DinG"/>
    <property type="match status" value="1"/>
</dbReference>
<dbReference type="AlphaFoldDB" id="H0UM28"/>
<feature type="domain" description="Exonuclease" evidence="4">
    <location>
        <begin position="11"/>
        <end position="177"/>
    </location>
</feature>
<dbReference type="InterPro" id="IPR006054">
    <property type="entry name" value="DnaQ"/>
</dbReference>
<dbReference type="SUPFAM" id="SSF53098">
    <property type="entry name" value="Ribonuclease H-like"/>
    <property type="match status" value="1"/>
</dbReference>
<dbReference type="Proteomes" id="UP000003806">
    <property type="component" value="Chromosome"/>
</dbReference>
<dbReference type="OrthoDB" id="9803913at2"/>
<protein>
    <submittedName>
        <fullName evidence="5">Exonuclease, DNA polymerase III, epsilon subunit family</fullName>
    </submittedName>
</protein>
<dbReference type="GO" id="GO:0008408">
    <property type="term" value="F:3'-5' exonuclease activity"/>
    <property type="evidence" value="ECO:0007669"/>
    <property type="project" value="TreeGrafter"/>
</dbReference>
<dbReference type="PANTHER" id="PTHR30231">
    <property type="entry name" value="DNA POLYMERASE III SUBUNIT EPSILON"/>
    <property type="match status" value="1"/>
</dbReference>
<dbReference type="PANTHER" id="PTHR30231:SF4">
    <property type="entry name" value="PROTEIN NEN2"/>
    <property type="match status" value="1"/>
</dbReference>
<accession>H0UM28</accession>
<reference evidence="5 6" key="1">
    <citation type="submission" date="2011-11" db="EMBL/GenBank/DDBJ databases">
        <title>The Noncontiguous Finished genome of Jonquetella anthropi DSM 22815.</title>
        <authorList>
            <consortium name="US DOE Joint Genome Institute (JGI-PGF)"/>
            <person name="Lucas S."/>
            <person name="Copeland A."/>
            <person name="Lapidus A."/>
            <person name="Glavina del Rio T."/>
            <person name="Dalin E."/>
            <person name="Tice H."/>
            <person name="Bruce D."/>
            <person name="Goodwin L."/>
            <person name="Pitluck S."/>
            <person name="Peters L."/>
            <person name="Mikhailova N."/>
            <person name="Held B."/>
            <person name="Kyrpides N."/>
            <person name="Mavromatis K."/>
            <person name="Ivanova N."/>
            <person name="Markowitz V."/>
            <person name="Cheng J.-F."/>
            <person name="Hugenholtz P."/>
            <person name="Woyke T."/>
            <person name="Wu D."/>
            <person name="Gronow S."/>
            <person name="Wellnitz S."/>
            <person name="Brambilla E."/>
            <person name="Klenk H.-P."/>
            <person name="Eisen J.A."/>
        </authorList>
    </citation>
    <scope>NUCLEOTIDE SEQUENCE [LARGE SCALE GENOMIC DNA]</scope>
    <source>
        <strain evidence="5 6">DSM 22815</strain>
    </source>
</reference>
<keyword evidence="1" id="KW-0540">Nuclease</keyword>
<dbReference type="GO" id="GO:0006260">
    <property type="term" value="P:DNA replication"/>
    <property type="evidence" value="ECO:0007669"/>
    <property type="project" value="InterPro"/>
</dbReference>
<evidence type="ECO:0000256" key="3">
    <source>
        <dbReference type="ARBA" id="ARBA00022839"/>
    </source>
</evidence>
<evidence type="ECO:0000256" key="1">
    <source>
        <dbReference type="ARBA" id="ARBA00022722"/>
    </source>
</evidence>
<keyword evidence="6" id="KW-1185">Reference proteome</keyword>
<dbReference type="STRING" id="885272.JonanDRAFT_0142"/>
<gene>
    <name evidence="5" type="ORF">JonanDRAFT_0142</name>
</gene>
<sequence length="208" mass="23009">MNDEAFAWETGYVALDIETTGLSPRSCSIIEVGALKFVPGKKGEEFSSLIDPGCPIPASGRSIHGITDDMVAGQPRVEEVIAGLLDFVGPAPLVLHNAPFDLSFIAPVLDKLGRKWQAMTVFDTLPLSRVAFPGLRSYSLESLSDFFEFKEGVHHRALCDCWYTQQLFTRFLEKVDQLRCLELADLAHEYGDFRLLTPGTCQRMGPAI</sequence>
<dbReference type="eggNOG" id="COG2176">
    <property type="taxonomic scope" value="Bacteria"/>
</dbReference>
<dbReference type="InterPro" id="IPR036397">
    <property type="entry name" value="RNaseH_sf"/>
</dbReference>
<evidence type="ECO:0000259" key="4">
    <source>
        <dbReference type="SMART" id="SM00479"/>
    </source>
</evidence>
<name>H0UM28_9BACT</name>
<dbReference type="InterPro" id="IPR012337">
    <property type="entry name" value="RNaseH-like_sf"/>
</dbReference>
<dbReference type="EMBL" id="CM001376">
    <property type="protein sequence ID" value="EHM12570.1"/>
    <property type="molecule type" value="Genomic_DNA"/>
</dbReference>
<dbReference type="Pfam" id="PF00929">
    <property type="entry name" value="RNase_T"/>
    <property type="match status" value="1"/>
</dbReference>
<dbReference type="HOGENOM" id="CLU_047806_7_1_0"/>
<dbReference type="GO" id="GO:0003677">
    <property type="term" value="F:DNA binding"/>
    <property type="evidence" value="ECO:0007669"/>
    <property type="project" value="InterPro"/>
</dbReference>
<dbReference type="CDD" id="cd06127">
    <property type="entry name" value="DEDDh"/>
    <property type="match status" value="1"/>
</dbReference>
<evidence type="ECO:0000313" key="5">
    <source>
        <dbReference type="EMBL" id="EHM12570.1"/>
    </source>
</evidence>
<dbReference type="SMART" id="SM00479">
    <property type="entry name" value="EXOIII"/>
    <property type="match status" value="1"/>
</dbReference>
<keyword evidence="3 5" id="KW-0269">Exonuclease</keyword>
<organism evidence="5 6">
    <name type="scientific">Jonquetella anthropi DSM 22815</name>
    <dbReference type="NCBI Taxonomy" id="885272"/>
    <lineage>
        <taxon>Bacteria</taxon>
        <taxon>Thermotogati</taxon>
        <taxon>Synergistota</taxon>
        <taxon>Synergistia</taxon>
        <taxon>Synergistales</taxon>
        <taxon>Dethiosulfovibrionaceae</taxon>
        <taxon>Jonquetella</taxon>
    </lineage>
</organism>
<evidence type="ECO:0000313" key="6">
    <source>
        <dbReference type="Proteomes" id="UP000003806"/>
    </source>
</evidence>
<dbReference type="InterPro" id="IPR013520">
    <property type="entry name" value="Ribonucl_H"/>
</dbReference>
<evidence type="ECO:0000256" key="2">
    <source>
        <dbReference type="ARBA" id="ARBA00022801"/>
    </source>
</evidence>
<proteinExistence type="predicted"/>
<dbReference type="GO" id="GO:0003887">
    <property type="term" value="F:DNA-directed DNA polymerase activity"/>
    <property type="evidence" value="ECO:0007669"/>
    <property type="project" value="InterPro"/>
</dbReference>
<dbReference type="NCBIfam" id="TIGR00573">
    <property type="entry name" value="dnaq"/>
    <property type="match status" value="1"/>
</dbReference>
<keyword evidence="2" id="KW-0378">Hydrolase</keyword>
<dbReference type="RefSeq" id="WP_008522020.1">
    <property type="nucleotide sequence ID" value="NZ_CM001376.1"/>
</dbReference>